<name>A0A427ALQ2_ENSVE</name>
<protein>
    <submittedName>
        <fullName evidence="2">Uncharacterized protein</fullName>
    </submittedName>
</protein>
<feature type="transmembrane region" description="Helical" evidence="1">
    <location>
        <begin position="12"/>
        <end position="29"/>
    </location>
</feature>
<keyword evidence="1" id="KW-1133">Transmembrane helix</keyword>
<organism evidence="2 3">
    <name type="scientific">Ensete ventricosum</name>
    <name type="common">Abyssinian banana</name>
    <name type="synonym">Musa ensete</name>
    <dbReference type="NCBI Taxonomy" id="4639"/>
    <lineage>
        <taxon>Eukaryota</taxon>
        <taxon>Viridiplantae</taxon>
        <taxon>Streptophyta</taxon>
        <taxon>Embryophyta</taxon>
        <taxon>Tracheophyta</taxon>
        <taxon>Spermatophyta</taxon>
        <taxon>Magnoliopsida</taxon>
        <taxon>Liliopsida</taxon>
        <taxon>Zingiberales</taxon>
        <taxon>Musaceae</taxon>
        <taxon>Ensete</taxon>
    </lineage>
</organism>
<comment type="caution">
    <text evidence="2">The sequence shown here is derived from an EMBL/GenBank/DDBJ whole genome shotgun (WGS) entry which is preliminary data.</text>
</comment>
<sequence>MQKFPANSALAPIYPLGLANSAVCISFLLCCLRAPLDVVSSFSIVILIPWLDYSCHTSYSKWLAFVAISRWGISLFGFRPRDGIEAIPNSTSNTFTDAYEANETSAAAHKSRAGDKQTNPTVLTTDKLTLLGYCVF</sequence>
<dbReference type="Proteomes" id="UP000287651">
    <property type="component" value="Unassembled WGS sequence"/>
</dbReference>
<keyword evidence="1" id="KW-0812">Transmembrane</keyword>
<evidence type="ECO:0000313" key="3">
    <source>
        <dbReference type="Proteomes" id="UP000287651"/>
    </source>
</evidence>
<proteinExistence type="predicted"/>
<dbReference type="AlphaFoldDB" id="A0A427ALQ2"/>
<accession>A0A427ALQ2</accession>
<evidence type="ECO:0000256" key="1">
    <source>
        <dbReference type="SAM" id="Phobius"/>
    </source>
</evidence>
<reference evidence="2 3" key="1">
    <citation type="journal article" date="2014" name="Agronomy (Basel)">
        <title>A Draft Genome Sequence for Ensete ventricosum, the Drought-Tolerant Tree Against Hunger.</title>
        <authorList>
            <person name="Harrison J."/>
            <person name="Moore K.A."/>
            <person name="Paszkiewicz K."/>
            <person name="Jones T."/>
            <person name="Grant M."/>
            <person name="Ambacheew D."/>
            <person name="Muzemil S."/>
            <person name="Studholme D.J."/>
        </authorList>
    </citation>
    <scope>NUCLEOTIDE SEQUENCE [LARGE SCALE GENOMIC DNA]</scope>
</reference>
<gene>
    <name evidence="2" type="ORF">B296_00006839</name>
</gene>
<keyword evidence="1" id="KW-0472">Membrane</keyword>
<evidence type="ECO:0000313" key="2">
    <source>
        <dbReference type="EMBL" id="RRT77144.1"/>
    </source>
</evidence>
<dbReference type="EMBL" id="AMZH03002004">
    <property type="protein sequence ID" value="RRT77144.1"/>
    <property type="molecule type" value="Genomic_DNA"/>
</dbReference>